<dbReference type="eggNOG" id="COG3629">
    <property type="taxonomic scope" value="Bacteria"/>
</dbReference>
<dbReference type="InterPro" id="IPR027417">
    <property type="entry name" value="P-loop_NTPase"/>
</dbReference>
<dbReference type="Proteomes" id="UP000008460">
    <property type="component" value="Chromosome"/>
</dbReference>
<reference evidence="6 7" key="1">
    <citation type="submission" date="2011-04" db="EMBL/GenBank/DDBJ databases">
        <title>Complete sequence of Cellulomonas fimi ATCC 484.</title>
        <authorList>
            <consortium name="US DOE Joint Genome Institute"/>
            <person name="Lucas S."/>
            <person name="Han J."/>
            <person name="Lapidus A."/>
            <person name="Cheng J.-F."/>
            <person name="Goodwin L."/>
            <person name="Pitluck S."/>
            <person name="Peters L."/>
            <person name="Chertkov O."/>
            <person name="Detter J.C."/>
            <person name="Han C."/>
            <person name="Tapia R."/>
            <person name="Land M."/>
            <person name="Hauser L."/>
            <person name="Kyrpides N."/>
            <person name="Ivanova N."/>
            <person name="Ovchinnikova G."/>
            <person name="Pagani I."/>
            <person name="Mead D."/>
            <person name="Brumm P."/>
            <person name="Woyke T."/>
        </authorList>
    </citation>
    <scope>NUCLEOTIDE SEQUENCE [LARGE SCALE GENOMIC DNA]</scope>
    <source>
        <strain evidence="7">ATCC 484 / DSM 20113 / JCM 1341 / NBRC 15513 / NCIMB 8980 / NCTC 7547</strain>
    </source>
</reference>
<dbReference type="SMART" id="SM00862">
    <property type="entry name" value="Trans_reg_C"/>
    <property type="match status" value="1"/>
</dbReference>
<dbReference type="STRING" id="590998.Celf_0155"/>
<sequence length="942" mass="100151">MSRGRDAVAVPAVDACVPAAGRGVLRRALLHRLDDVLTSRCGLVVGPRGSGKTTLMRQWARTCRLPVVWGRCTPGGIVVPSGGRPTLLPPDVLGRAVLERREPTLLVLDDAHELLVRRVEDELVHVLAASTPDVHVLLGTVRRPVFSLARSEFPPPTVVTGSDLRLRVWEVDRLFRDVYGHPLSLDDVEALTARTEGWAAAVHLFHRSTADLLPADRRRAVRDLDTSTGYVRDYLVDEVLAPLDRPLLDLLHRGAALDELTARRWEALVEDRSAAGRDDHDRDAATLLRTLDREWSLATTDDGVRYRLPQVLRRHLLAAHEERLGPAAAQSWRARAAEVARLDAPVAPAPADGTSDWTGRPGSWAVPVRAAVRRDPAGQVPAARALAGADGALAEGLCLLLAGDQRAACDVLRRASADPDAAPALALGASLADAALRRGPLGRALLTFDQVHAAASRLGLRWLARLAHGLVAGADGTRAARAEAAALAASADRDGDRWGAALVLSWSALAAMAAGSADAGAWEDLERRWRALDAPVPAAWATACRALAAAAQQLPDAREDARTAEAVARAAGSPGALAYAYAALAATDPDGGAELAAFTAATADEHGVDVRPWAVLAAPVAVVRRPRAVDDPVWGGVPLVDVRCLGEFRLRVDGVDADLSGVRPRARAALRLLALHAGRPVHREQLAGALWGDLDPRAALHNLHVSLSSVRRALEPGVPTRSSRLVVRDGETYTLVLRPGSTSDVAQLDRAVRDATRLRAAGDDVAACAELRRAVDLYGGDLLPEDGPAEWVVGERERLRLTAADAAVELAELELAAGRYDRAVAAATRGIRLDECRDHAWRVLVAAFTAAGDAAAAHRARQDYRAMLGTLGIAVPDVPSPVRVDVPPRGRLPAGRAVRLPVPLPGPVVPRSRDQAGRRVSDRGTPPPRPPRASSGSPGTWS</sequence>
<dbReference type="HOGENOM" id="CLU_301647_0_0_11"/>
<keyword evidence="2 3" id="KW-0238">DNA-binding</keyword>
<dbReference type="InterPro" id="IPR036388">
    <property type="entry name" value="WH-like_DNA-bd_sf"/>
</dbReference>
<dbReference type="PANTHER" id="PTHR35807:SF2">
    <property type="entry name" value="TRANSCRIPTIONAL ACTIVATOR DOMAIN"/>
    <property type="match status" value="1"/>
</dbReference>
<dbReference type="InterPro" id="IPR016032">
    <property type="entry name" value="Sig_transdc_resp-reg_C-effctor"/>
</dbReference>
<evidence type="ECO:0000256" key="1">
    <source>
        <dbReference type="ARBA" id="ARBA00005820"/>
    </source>
</evidence>
<accession>F4H5H9</accession>
<proteinExistence type="inferred from homology"/>
<name>F4H5H9_CELFA</name>
<dbReference type="eggNOG" id="COG2909">
    <property type="taxonomic scope" value="Bacteria"/>
</dbReference>
<dbReference type="InterPro" id="IPR003593">
    <property type="entry name" value="AAA+_ATPase"/>
</dbReference>
<evidence type="ECO:0000256" key="2">
    <source>
        <dbReference type="ARBA" id="ARBA00023125"/>
    </source>
</evidence>
<dbReference type="PANTHER" id="PTHR35807">
    <property type="entry name" value="TRANSCRIPTIONAL REGULATOR REDD-RELATED"/>
    <property type="match status" value="1"/>
</dbReference>
<feature type="domain" description="OmpR/PhoB-type" evidence="5">
    <location>
        <begin position="629"/>
        <end position="737"/>
    </location>
</feature>
<feature type="compositionally biased region" description="Basic and acidic residues" evidence="4">
    <location>
        <begin position="911"/>
        <end position="922"/>
    </location>
</feature>
<protein>
    <submittedName>
        <fullName evidence="6">Transcriptional regulator, SARP family</fullName>
    </submittedName>
</protein>
<dbReference type="AlphaFoldDB" id="F4H5H9"/>
<dbReference type="InterPro" id="IPR001867">
    <property type="entry name" value="OmpR/PhoB-type_DNA-bd"/>
</dbReference>
<dbReference type="SUPFAM" id="SSF46894">
    <property type="entry name" value="C-terminal effector domain of the bipartite response regulators"/>
    <property type="match status" value="1"/>
</dbReference>
<comment type="similarity">
    <text evidence="1">Belongs to the AfsR/DnrI/RedD regulatory family.</text>
</comment>
<dbReference type="Gene3D" id="1.10.10.10">
    <property type="entry name" value="Winged helix-like DNA-binding domain superfamily/Winged helix DNA-binding domain"/>
    <property type="match status" value="1"/>
</dbReference>
<dbReference type="SUPFAM" id="SSF52540">
    <property type="entry name" value="P-loop containing nucleoside triphosphate hydrolases"/>
    <property type="match status" value="1"/>
</dbReference>
<dbReference type="EMBL" id="CP002666">
    <property type="protein sequence ID" value="AEE44303.1"/>
    <property type="molecule type" value="Genomic_DNA"/>
</dbReference>
<dbReference type="KEGG" id="cfi:Celf_0155"/>
<dbReference type="InterPro" id="IPR011990">
    <property type="entry name" value="TPR-like_helical_dom_sf"/>
</dbReference>
<dbReference type="SMART" id="SM01043">
    <property type="entry name" value="BTAD"/>
    <property type="match status" value="1"/>
</dbReference>
<evidence type="ECO:0000313" key="6">
    <source>
        <dbReference type="EMBL" id="AEE44303.1"/>
    </source>
</evidence>
<dbReference type="RefSeq" id="WP_013769333.1">
    <property type="nucleotide sequence ID" value="NC_015514.1"/>
</dbReference>
<keyword evidence="7" id="KW-1185">Reference proteome</keyword>
<organism evidence="6 7">
    <name type="scientific">Cellulomonas fimi (strain ATCC 484 / DSM 20113 / JCM 1341 / CCUG 24087 / LMG 16345 / NBRC 15513 / NCIMB 8980 / NCTC 7547 / NRS-133)</name>
    <dbReference type="NCBI Taxonomy" id="590998"/>
    <lineage>
        <taxon>Bacteria</taxon>
        <taxon>Bacillati</taxon>
        <taxon>Actinomycetota</taxon>
        <taxon>Actinomycetes</taxon>
        <taxon>Micrococcales</taxon>
        <taxon>Cellulomonadaceae</taxon>
        <taxon>Cellulomonas</taxon>
    </lineage>
</organism>
<evidence type="ECO:0000256" key="3">
    <source>
        <dbReference type="PROSITE-ProRule" id="PRU01091"/>
    </source>
</evidence>
<evidence type="ECO:0000313" key="7">
    <source>
        <dbReference type="Proteomes" id="UP000008460"/>
    </source>
</evidence>
<dbReference type="GO" id="GO:0006355">
    <property type="term" value="P:regulation of DNA-templated transcription"/>
    <property type="evidence" value="ECO:0007669"/>
    <property type="project" value="InterPro"/>
</dbReference>
<dbReference type="Gene3D" id="1.25.40.10">
    <property type="entry name" value="Tetratricopeptide repeat domain"/>
    <property type="match status" value="1"/>
</dbReference>
<dbReference type="InterPro" id="IPR005158">
    <property type="entry name" value="BTAD"/>
</dbReference>
<dbReference type="GO" id="GO:0000160">
    <property type="term" value="P:phosphorelay signal transduction system"/>
    <property type="evidence" value="ECO:0007669"/>
    <property type="project" value="InterPro"/>
</dbReference>
<evidence type="ECO:0000256" key="4">
    <source>
        <dbReference type="SAM" id="MobiDB-lite"/>
    </source>
</evidence>
<gene>
    <name evidence="6" type="ordered locus">Celf_0155</name>
</gene>
<dbReference type="PROSITE" id="PS51755">
    <property type="entry name" value="OMPR_PHOB"/>
    <property type="match status" value="1"/>
</dbReference>
<evidence type="ECO:0000259" key="5">
    <source>
        <dbReference type="PROSITE" id="PS51755"/>
    </source>
</evidence>
<dbReference type="SUPFAM" id="SSF48452">
    <property type="entry name" value="TPR-like"/>
    <property type="match status" value="1"/>
</dbReference>
<feature type="region of interest" description="Disordered" evidence="4">
    <location>
        <begin position="886"/>
        <end position="942"/>
    </location>
</feature>
<feature type="compositionally biased region" description="Low complexity" evidence="4">
    <location>
        <begin position="932"/>
        <end position="942"/>
    </location>
</feature>
<dbReference type="Pfam" id="PF03704">
    <property type="entry name" value="BTAD"/>
    <property type="match status" value="1"/>
</dbReference>
<dbReference type="InterPro" id="IPR051677">
    <property type="entry name" value="AfsR-DnrI-RedD_regulator"/>
</dbReference>
<dbReference type="SMART" id="SM00382">
    <property type="entry name" value="AAA"/>
    <property type="match status" value="1"/>
</dbReference>
<feature type="DNA-binding region" description="OmpR/PhoB-type" evidence="3">
    <location>
        <begin position="629"/>
        <end position="737"/>
    </location>
</feature>
<dbReference type="GO" id="GO:0003677">
    <property type="term" value="F:DNA binding"/>
    <property type="evidence" value="ECO:0007669"/>
    <property type="project" value="UniProtKB-UniRule"/>
</dbReference>